<evidence type="ECO:0000256" key="3">
    <source>
        <dbReference type="ARBA" id="ARBA00022723"/>
    </source>
</evidence>
<evidence type="ECO:0000256" key="8">
    <source>
        <dbReference type="SAM" id="MobiDB-lite"/>
    </source>
</evidence>
<dbReference type="PANTHER" id="PTHR24291:SF50">
    <property type="entry name" value="BIFUNCTIONAL ALBAFLAVENONE MONOOXYGENASE_TERPENE SYNTHASE"/>
    <property type="match status" value="1"/>
</dbReference>
<dbReference type="PROSITE" id="PS00086">
    <property type="entry name" value="CYTOCHROME_P450"/>
    <property type="match status" value="1"/>
</dbReference>
<dbReference type="CDD" id="cd20620">
    <property type="entry name" value="CYP132-like"/>
    <property type="match status" value="1"/>
</dbReference>
<dbReference type="InterPro" id="IPR001128">
    <property type="entry name" value="Cyt_P450"/>
</dbReference>
<evidence type="ECO:0000256" key="6">
    <source>
        <dbReference type="ARBA" id="ARBA00023033"/>
    </source>
</evidence>
<evidence type="ECO:0000256" key="2">
    <source>
        <dbReference type="ARBA" id="ARBA00022617"/>
    </source>
</evidence>
<organism evidence="9 10">
    <name type="scientific">Streptomyces poriferorum</name>
    <dbReference type="NCBI Taxonomy" id="2798799"/>
    <lineage>
        <taxon>Bacteria</taxon>
        <taxon>Bacillati</taxon>
        <taxon>Actinomycetota</taxon>
        <taxon>Actinomycetes</taxon>
        <taxon>Kitasatosporales</taxon>
        <taxon>Streptomycetaceae</taxon>
        <taxon>Streptomyces</taxon>
    </lineage>
</organism>
<dbReference type="InterPro" id="IPR002401">
    <property type="entry name" value="Cyt_P450_E_grp-I"/>
</dbReference>
<evidence type="ECO:0000256" key="4">
    <source>
        <dbReference type="ARBA" id="ARBA00023002"/>
    </source>
</evidence>
<dbReference type="PANTHER" id="PTHR24291">
    <property type="entry name" value="CYTOCHROME P450 FAMILY 4"/>
    <property type="match status" value="1"/>
</dbReference>
<keyword evidence="4 7" id="KW-0560">Oxidoreductase</keyword>
<name>A0ABY9IWI8_9ACTN</name>
<evidence type="ECO:0000256" key="5">
    <source>
        <dbReference type="ARBA" id="ARBA00023004"/>
    </source>
</evidence>
<evidence type="ECO:0000256" key="7">
    <source>
        <dbReference type="RuleBase" id="RU000461"/>
    </source>
</evidence>
<evidence type="ECO:0000313" key="10">
    <source>
        <dbReference type="Proteomes" id="UP001235744"/>
    </source>
</evidence>
<dbReference type="PRINTS" id="PR00385">
    <property type="entry name" value="P450"/>
</dbReference>
<dbReference type="Pfam" id="PF00067">
    <property type="entry name" value="p450"/>
    <property type="match status" value="1"/>
</dbReference>
<dbReference type="InterPro" id="IPR050196">
    <property type="entry name" value="Cytochrome_P450_Monoox"/>
</dbReference>
<keyword evidence="10" id="KW-1185">Reference proteome</keyword>
<keyword evidence="3 7" id="KW-0479">Metal-binding</keyword>
<evidence type="ECO:0000313" key="9">
    <source>
        <dbReference type="EMBL" id="WLQ58363.1"/>
    </source>
</evidence>
<dbReference type="SUPFAM" id="SSF48264">
    <property type="entry name" value="Cytochrome P450"/>
    <property type="match status" value="1"/>
</dbReference>
<dbReference type="InterPro" id="IPR036396">
    <property type="entry name" value="Cyt_P450_sf"/>
</dbReference>
<keyword evidence="5 7" id="KW-0408">Iron</keyword>
<comment type="similarity">
    <text evidence="1 7">Belongs to the cytochrome P450 family.</text>
</comment>
<protein>
    <submittedName>
        <fullName evidence="9">Cytochrome P450</fullName>
    </submittedName>
</protein>
<evidence type="ECO:0000256" key="1">
    <source>
        <dbReference type="ARBA" id="ARBA00010617"/>
    </source>
</evidence>
<dbReference type="EMBL" id="CP120988">
    <property type="protein sequence ID" value="WLQ58363.1"/>
    <property type="molecule type" value="Genomic_DNA"/>
</dbReference>
<dbReference type="Proteomes" id="UP001235744">
    <property type="component" value="Chromosome"/>
</dbReference>
<proteinExistence type="inferred from homology"/>
<keyword evidence="6 7" id="KW-0503">Monooxygenase</keyword>
<dbReference type="RefSeq" id="WP_306070459.1">
    <property type="nucleotide sequence ID" value="NZ_CP120988.1"/>
</dbReference>
<dbReference type="PRINTS" id="PR00463">
    <property type="entry name" value="EP450I"/>
</dbReference>
<gene>
    <name evidence="9" type="ORF">P8A19_24345</name>
</gene>
<dbReference type="Gene3D" id="1.10.630.10">
    <property type="entry name" value="Cytochrome P450"/>
    <property type="match status" value="1"/>
</dbReference>
<reference evidence="9 10" key="1">
    <citation type="submission" date="2023-03" db="EMBL/GenBank/DDBJ databases">
        <title>Isolation and description of six Streptomyces strains from soil environments, able to metabolize different microbial glucans.</title>
        <authorList>
            <person name="Widen T."/>
            <person name="Larsbrink J."/>
        </authorList>
    </citation>
    <scope>NUCLEOTIDE SEQUENCE [LARGE SCALE GENOMIC DNA]</scope>
    <source>
        <strain evidence="9 10">Alt2</strain>
    </source>
</reference>
<dbReference type="InterPro" id="IPR017972">
    <property type="entry name" value="Cyt_P450_CS"/>
</dbReference>
<keyword evidence="2 7" id="KW-0349">Heme</keyword>
<accession>A0ABY9IWI8</accession>
<feature type="compositionally biased region" description="Basic and acidic residues" evidence="8">
    <location>
        <begin position="10"/>
        <end position="20"/>
    </location>
</feature>
<sequence length="482" mass="52719">MSQRQQSDASDARPRPEPPRNPEPPTGAGAGTPAGIPQLAGVPLLGSLFDMKSDSLGTYLRAMHTHGDVVRITAGPPGLRAEMHCVFSAEGAHQVLGSEAANFRKDNHFYQEIRDSFGNGLLTSQDDDYLRQRRLVQPLFTKRRVDGYAGAVVTETEATLASWEQAPDGVVELSHEMMRLALRAVARILFGTDVEATIDVVDRCFPVITEYTMRRGYSPANLPRDWPTPGNRRAAAAVNELYGVCDRIVAERRSTGAPQGEDLLSLLAAATNEEDGELDATELRDQMLIFLLAGHESTATSMAFALHLLATHPEIQSRARDEIGLVLGDRTPEAADFDRLPYLMRVLKEAMRLYPAAPVTGRRAVAASEIGGHTIPAGADIMLVPWATHRHPRYWPDPERFDPDRFTPEAEATRPRYAYFPFGGGPRACIGQHFSMLEAVIALAMVLRAYEFEAVDTDLAVAAGISLRVAGTARCRIRPVGS</sequence>
<feature type="region of interest" description="Disordered" evidence="8">
    <location>
        <begin position="1"/>
        <end position="37"/>
    </location>
</feature>